<dbReference type="GO" id="GO:0017108">
    <property type="term" value="F:5'-flap endonuclease activity"/>
    <property type="evidence" value="ECO:0007669"/>
    <property type="project" value="InterPro"/>
</dbReference>
<dbReference type="InterPro" id="IPR000305">
    <property type="entry name" value="GIY-YIG_endonuc"/>
</dbReference>
<dbReference type="InterPro" id="IPR013083">
    <property type="entry name" value="Znf_RING/FYVE/PHD"/>
</dbReference>
<evidence type="ECO:0000256" key="8">
    <source>
        <dbReference type="HAMAP-Rule" id="MF_03100"/>
    </source>
</evidence>
<feature type="compositionally biased region" description="Acidic residues" evidence="9">
    <location>
        <begin position="18"/>
        <end position="30"/>
    </location>
</feature>
<sequence length="384" mass="43349">MDGIDQEEFDDSSRGGSEDEENEGEDDEELQPTQISQTTATQSTREQQQQQPPFFCCYLLTGTQPRTRKRTYIGFSVDPRRRLRQHNGEVKGGARRTARCKGSWKMVLFVFGFPSKVAALRFEWAWQHPWLSRCLKDARAKEEGSQAAAGKRVRRNSPQQLPQALATVMTMLNTPPWQSLPLHLCWLDADVESWWQQQRQKQQGARSRTKATAASQQAAHPSIPQHMAQFSLPGGWENVASRSLDDLFLYAGGTRERRPVVDAHQHEVHEQPASTEQCCVCREAMAPADSHVENHVTLRCMAPSCSMVAHPICLASAHSKTRQPGPVSLVPVEVACPVCECRLPWGELVRNAHRRLSQISFAEDTWIHAVPSSQTQDLFSKWMT</sequence>
<keyword evidence="4 8" id="KW-0378">Hydrolase</keyword>
<feature type="domain" description="GIY-YIG" evidence="10">
    <location>
        <begin position="53"/>
        <end position="136"/>
    </location>
</feature>
<dbReference type="InParanoid" id="F2TZ46"/>
<dbReference type="EC" id="3.1.-.-" evidence="8"/>
<feature type="region of interest" description="Disordered" evidence="9">
    <location>
        <begin position="199"/>
        <end position="222"/>
    </location>
</feature>
<accession>F2TZ46</accession>
<dbReference type="GO" id="GO:0033557">
    <property type="term" value="C:Slx1-Slx4 complex"/>
    <property type="evidence" value="ECO:0007669"/>
    <property type="project" value="UniProtKB-UniRule"/>
</dbReference>
<dbReference type="OMA" id="HNRGCDF"/>
<dbReference type="Gene3D" id="3.40.1440.10">
    <property type="entry name" value="GIY-YIG endonuclease"/>
    <property type="match status" value="1"/>
</dbReference>
<dbReference type="Pfam" id="PF01541">
    <property type="entry name" value="GIY-YIG"/>
    <property type="match status" value="1"/>
</dbReference>
<dbReference type="GeneID" id="16078419"/>
<dbReference type="Proteomes" id="UP000007799">
    <property type="component" value="Unassembled WGS sequence"/>
</dbReference>
<comment type="similarity">
    <text evidence="8">Belongs to the SLX1 family.</text>
</comment>
<dbReference type="RefSeq" id="XP_004997826.1">
    <property type="nucleotide sequence ID" value="XM_004997769.1"/>
</dbReference>
<dbReference type="PANTHER" id="PTHR20208:SF10">
    <property type="entry name" value="STRUCTURE-SPECIFIC ENDONUCLEASE SUBUNIT SLX1"/>
    <property type="match status" value="1"/>
</dbReference>
<comment type="cofactor">
    <cofactor evidence="8">
        <name>a divalent metal cation</name>
        <dbReference type="ChEBI" id="CHEBI:60240"/>
    </cofactor>
</comment>
<dbReference type="GO" id="GO:0000724">
    <property type="term" value="P:double-strand break repair via homologous recombination"/>
    <property type="evidence" value="ECO:0007669"/>
    <property type="project" value="TreeGrafter"/>
</dbReference>
<keyword evidence="3 8" id="KW-0227">DNA damage</keyword>
<dbReference type="HAMAP" id="MF_03100">
    <property type="entry name" value="Endonuc_su_Slx1"/>
    <property type="match status" value="1"/>
</dbReference>
<dbReference type="SUPFAM" id="SSF82771">
    <property type="entry name" value="GIY-YIG endonuclease"/>
    <property type="match status" value="1"/>
</dbReference>
<keyword evidence="2 8" id="KW-0255">Endonuclease</keyword>
<evidence type="ECO:0000256" key="1">
    <source>
        <dbReference type="ARBA" id="ARBA00022722"/>
    </source>
</evidence>
<dbReference type="Pfam" id="PF21202">
    <property type="entry name" value="SLX1_C"/>
    <property type="match status" value="1"/>
</dbReference>
<organism evidence="12">
    <name type="scientific">Salpingoeca rosetta (strain ATCC 50818 / BSB-021)</name>
    <dbReference type="NCBI Taxonomy" id="946362"/>
    <lineage>
        <taxon>Eukaryota</taxon>
        <taxon>Choanoflagellata</taxon>
        <taxon>Craspedida</taxon>
        <taxon>Salpingoecidae</taxon>
        <taxon>Salpingoeca</taxon>
    </lineage>
</organism>
<protein>
    <recommendedName>
        <fullName evidence="8">Structure-specific endonuclease subunit SLX1 homolog</fullName>
        <ecNumber evidence="8">3.1.-.-</ecNumber>
    </recommendedName>
</protein>
<dbReference type="EMBL" id="GL832957">
    <property type="protein sequence ID" value="EGD78870.1"/>
    <property type="molecule type" value="Genomic_DNA"/>
</dbReference>
<proteinExistence type="inferred from homology"/>
<evidence type="ECO:0000256" key="5">
    <source>
        <dbReference type="ARBA" id="ARBA00023172"/>
    </source>
</evidence>
<dbReference type="Gene3D" id="3.30.40.10">
    <property type="entry name" value="Zinc/RING finger domain, C3HC4 (zinc finger)"/>
    <property type="match status" value="1"/>
</dbReference>
<name>F2TZ46_SALR5</name>
<feature type="compositionally biased region" description="Acidic residues" evidence="9">
    <location>
        <begin position="1"/>
        <end position="10"/>
    </location>
</feature>
<dbReference type="PANTHER" id="PTHR20208">
    <property type="entry name" value="STRUCTURE-SPECIFIC ENDONUCLEASE SUBUNIT SLX1"/>
    <property type="match status" value="1"/>
</dbReference>
<evidence type="ECO:0000259" key="10">
    <source>
        <dbReference type="PROSITE" id="PS50164"/>
    </source>
</evidence>
<dbReference type="InterPro" id="IPR050381">
    <property type="entry name" value="SLX1_endonuclease"/>
</dbReference>
<reference evidence="11" key="1">
    <citation type="submission" date="2009-08" db="EMBL/GenBank/DDBJ databases">
        <title>Annotation of Salpingoeca rosetta.</title>
        <authorList>
            <consortium name="The Broad Institute Genome Sequencing Platform"/>
            <person name="Russ C."/>
            <person name="Cuomo C."/>
            <person name="Burger G."/>
            <person name="Gray M.W."/>
            <person name="Holland P.W.H."/>
            <person name="King N."/>
            <person name="Lang F.B.F."/>
            <person name="Roger A.J."/>
            <person name="Ruiz-Trillo I."/>
            <person name="Young S.K."/>
            <person name="Zeng Q."/>
            <person name="Gargeya S."/>
            <person name="Alvarado L."/>
            <person name="Berlin A."/>
            <person name="Chapman S.B."/>
            <person name="Chen Z."/>
            <person name="Freedman E."/>
            <person name="Gellesch M."/>
            <person name="Goldberg J."/>
            <person name="Griggs A."/>
            <person name="Gujja S."/>
            <person name="Heilman E."/>
            <person name="Heiman D."/>
            <person name="Howarth C."/>
            <person name="Mehta T."/>
            <person name="Neiman D."/>
            <person name="Pearson M."/>
            <person name="Roberts A."/>
            <person name="Saif S."/>
            <person name="Shea T."/>
            <person name="Shenoy N."/>
            <person name="Sisk P."/>
            <person name="Stolte C."/>
            <person name="Sykes S."/>
            <person name="White J."/>
            <person name="Yandava C."/>
            <person name="Haas B."/>
            <person name="Nusbaum C."/>
            <person name="Birren B."/>
        </authorList>
    </citation>
    <scope>NUCLEOTIDE SEQUENCE [LARGE SCALE GENOMIC DNA]</scope>
    <source>
        <strain evidence="11">ATCC 50818</strain>
    </source>
</reference>
<comment type="subunit">
    <text evidence="8">Forms a heterodimer with a member of the SLX4 family.</text>
</comment>
<dbReference type="InterPro" id="IPR027520">
    <property type="entry name" value="Slx1"/>
</dbReference>
<dbReference type="CDD" id="cd10455">
    <property type="entry name" value="GIY-YIG_SLX1"/>
    <property type="match status" value="1"/>
</dbReference>
<comment type="subcellular location">
    <subcellularLocation>
        <location evidence="8">Nucleus</location>
    </subcellularLocation>
</comment>
<evidence type="ECO:0000256" key="2">
    <source>
        <dbReference type="ARBA" id="ARBA00022759"/>
    </source>
</evidence>
<evidence type="ECO:0000256" key="6">
    <source>
        <dbReference type="ARBA" id="ARBA00023204"/>
    </source>
</evidence>
<feature type="compositionally biased region" description="Polar residues" evidence="9">
    <location>
        <begin position="204"/>
        <end position="219"/>
    </location>
</feature>
<feature type="compositionally biased region" description="Low complexity" evidence="9">
    <location>
        <begin position="31"/>
        <end position="48"/>
    </location>
</feature>
<evidence type="ECO:0000256" key="7">
    <source>
        <dbReference type="ARBA" id="ARBA00023242"/>
    </source>
</evidence>
<evidence type="ECO:0000256" key="4">
    <source>
        <dbReference type="ARBA" id="ARBA00022801"/>
    </source>
</evidence>
<keyword evidence="6 8" id="KW-0234">DNA repair</keyword>
<dbReference type="KEGG" id="sre:PTSG_01847"/>
<dbReference type="AlphaFoldDB" id="F2TZ46"/>
<keyword evidence="1 8" id="KW-0540">Nuclease</keyword>
<dbReference type="OrthoDB" id="24645at2759"/>
<keyword evidence="12" id="KW-1185">Reference proteome</keyword>
<dbReference type="eggNOG" id="KOG3005">
    <property type="taxonomic scope" value="Eukaryota"/>
</dbReference>
<comment type="function">
    <text evidence="8">Catalytic subunit of a heterodimeric structure-specific endonuclease that resolves DNA secondary structures generated during DNA repair and recombination. Has endonuclease activity towards branched DNA substrates, introducing single-strand cuts in duplex DNA close to junctions with ss-DNA.</text>
</comment>
<evidence type="ECO:0000256" key="9">
    <source>
        <dbReference type="SAM" id="MobiDB-lite"/>
    </source>
</evidence>
<dbReference type="GO" id="GO:0008821">
    <property type="term" value="F:crossover junction DNA endonuclease activity"/>
    <property type="evidence" value="ECO:0007669"/>
    <property type="project" value="TreeGrafter"/>
</dbReference>
<comment type="caution">
    <text evidence="8">Lacks conserved residue(s) required for the propagation of feature annotation.</text>
</comment>
<gene>
    <name evidence="11" type="ORF">PTSG_01847</name>
</gene>
<dbReference type="InterPro" id="IPR035901">
    <property type="entry name" value="GIY-YIG_endonuc_sf"/>
</dbReference>
<feature type="region of interest" description="Disordered" evidence="9">
    <location>
        <begin position="1"/>
        <end position="48"/>
    </location>
</feature>
<evidence type="ECO:0000313" key="12">
    <source>
        <dbReference type="Proteomes" id="UP000007799"/>
    </source>
</evidence>
<dbReference type="InterPro" id="IPR048749">
    <property type="entry name" value="SLX1_C"/>
</dbReference>
<dbReference type="STRING" id="946362.F2TZ46"/>
<dbReference type="FunCoup" id="F2TZ46">
    <property type="interactions" value="107"/>
</dbReference>
<evidence type="ECO:0000256" key="3">
    <source>
        <dbReference type="ARBA" id="ARBA00022763"/>
    </source>
</evidence>
<keyword evidence="7 8" id="KW-0539">Nucleus</keyword>
<dbReference type="PROSITE" id="PS50164">
    <property type="entry name" value="GIY_YIG"/>
    <property type="match status" value="1"/>
</dbReference>
<keyword evidence="5 8" id="KW-0233">DNA recombination</keyword>
<evidence type="ECO:0000313" key="11">
    <source>
        <dbReference type="EMBL" id="EGD78870.1"/>
    </source>
</evidence>